<gene>
    <name evidence="1" type="ORF">LCGC14_2453480</name>
</gene>
<name>A0A0F9BFD9_9ZZZZ</name>
<dbReference type="EMBL" id="LAZR01038023">
    <property type="protein sequence ID" value="KKL20634.1"/>
    <property type="molecule type" value="Genomic_DNA"/>
</dbReference>
<evidence type="ECO:0000313" key="1">
    <source>
        <dbReference type="EMBL" id="KKL20634.1"/>
    </source>
</evidence>
<sequence>MSDYPGLDLMGLGDQIVVNAAEGTAFIPWDILEDAFGPLLWKQFSHWMRGQTSIPGGAFPWDVERYLQGLPIID</sequence>
<reference evidence="1" key="1">
    <citation type="journal article" date="2015" name="Nature">
        <title>Complex archaea that bridge the gap between prokaryotes and eukaryotes.</title>
        <authorList>
            <person name="Spang A."/>
            <person name="Saw J.H."/>
            <person name="Jorgensen S.L."/>
            <person name="Zaremba-Niedzwiedzka K."/>
            <person name="Martijn J."/>
            <person name="Lind A.E."/>
            <person name="van Eijk R."/>
            <person name="Schleper C."/>
            <person name="Guy L."/>
            <person name="Ettema T.J."/>
        </authorList>
    </citation>
    <scope>NUCLEOTIDE SEQUENCE</scope>
</reference>
<organism evidence="1">
    <name type="scientific">marine sediment metagenome</name>
    <dbReference type="NCBI Taxonomy" id="412755"/>
    <lineage>
        <taxon>unclassified sequences</taxon>
        <taxon>metagenomes</taxon>
        <taxon>ecological metagenomes</taxon>
    </lineage>
</organism>
<proteinExistence type="predicted"/>
<protein>
    <submittedName>
        <fullName evidence="1">Uncharacterized protein</fullName>
    </submittedName>
</protein>
<accession>A0A0F9BFD9</accession>
<comment type="caution">
    <text evidence="1">The sequence shown here is derived from an EMBL/GenBank/DDBJ whole genome shotgun (WGS) entry which is preliminary data.</text>
</comment>
<dbReference type="AlphaFoldDB" id="A0A0F9BFD9"/>